<dbReference type="InterPro" id="IPR020059">
    <property type="entry name" value="Glu/Gln-tRNA-synth_Ib_codon-bd"/>
</dbReference>
<dbReference type="NCBIfam" id="TIGR00440">
    <property type="entry name" value="glnS"/>
    <property type="match status" value="1"/>
</dbReference>
<dbReference type="InterPro" id="IPR004514">
    <property type="entry name" value="Gln-tRNA-synth"/>
</dbReference>
<dbReference type="GO" id="GO:0005524">
    <property type="term" value="F:ATP binding"/>
    <property type="evidence" value="ECO:0007669"/>
    <property type="project" value="UniProtKB-KW"/>
</dbReference>
<keyword evidence="4 9" id="KW-0547">Nucleotide-binding</keyword>
<dbReference type="PANTHER" id="PTHR43097:SF4">
    <property type="entry name" value="GLUTAMINE--TRNA LIGASE"/>
    <property type="match status" value="1"/>
</dbReference>
<dbReference type="Gene3D" id="3.40.50.620">
    <property type="entry name" value="HUPs"/>
    <property type="match status" value="1"/>
</dbReference>
<evidence type="ECO:0000256" key="7">
    <source>
        <dbReference type="ARBA" id="ARBA00023146"/>
    </source>
</evidence>
<sequence>MIIRRYIRNIMESSTKDLFIRFAGLSAQKADETLKNPQFTQRLLDVIDLAKSNPSFIPTADQSKLFYSLASIQKATKPHQELLTNYIISGRLPSVSQLEAAAEYLRSHTEYIVQDLESFAGIGVTVSEDQLKSTITELIHSEEKKIKEIGWSDKSLVGNLLKRVKVAHKWGNPVQAKEIIEKKLEELIGARPSDEEMKKKKPTTVFDEPVKKEKLSTCIGRELKSAMNSEELMKKHLKFTEGKVMTRFPPEPNGYLHIGHAKAMRFSFNMASENNGHTYLRFDDTNPDKESEEFIENIKKNVAWLGYTPWKITHASDYFQEMYDLAVDLIKRGKAYVDEQPWALIKEQRANKIESPYRNTGIDENIKKFDRMRKGFYAEGEACLRMKIDMSNSNPCMRDPVAYRVKFTPHPHSGDLWCLYPTYDFEHCIVDSIENITHSLCTLEFEIRRDSYYWLLEALDLYRASVWEYSRLNISQMVMSKRKLQKLVEEKYVNGWDDPRLPTLNGLRRRGYTADSINEFVDTVGVTRRGNENIININVLEHCIRKELDEKAPRTMAVVEPLQVNLINFIETKALDIPCYPKNPEKQKYQVNANKTIYIEKSDFLEQDNQNFFGLSLNKVVGLKYLGFKVKCVKVNKNGQDIESLDCEIVEDNSKPKGVLHWISDVDAVNCEVRIYDYLFKSLNPAAIDEWISDLNPNSLKILKGAKVHKGLLGANIEDRFQFERVGYFVVDCDSKGENKVFNRIVTLVETKKKKGN</sequence>
<evidence type="ECO:0000259" key="10">
    <source>
        <dbReference type="Pfam" id="PF00749"/>
    </source>
</evidence>
<evidence type="ECO:0000259" key="12">
    <source>
        <dbReference type="Pfam" id="PF04558"/>
    </source>
</evidence>
<evidence type="ECO:0000256" key="3">
    <source>
        <dbReference type="ARBA" id="ARBA00022598"/>
    </source>
</evidence>
<evidence type="ECO:0000256" key="8">
    <source>
        <dbReference type="ARBA" id="ARBA00048270"/>
    </source>
</evidence>
<dbReference type="Gene3D" id="1.10.10.2420">
    <property type="match status" value="1"/>
</dbReference>
<dbReference type="Pfam" id="PF00749">
    <property type="entry name" value="tRNA-synt_1c"/>
    <property type="match status" value="1"/>
</dbReference>
<feature type="domain" description="Glutaminyl-tRNA synthetase class Ib non-specific RNA-binding" evidence="12">
    <location>
        <begin position="23"/>
        <end position="173"/>
    </location>
</feature>
<dbReference type="Pfam" id="PF20974">
    <property type="entry name" value="tRNA-synt_1c_C2"/>
    <property type="match status" value="1"/>
</dbReference>
<dbReference type="EMBL" id="MPUH01000931">
    <property type="protein sequence ID" value="OMJ72091.1"/>
    <property type="molecule type" value="Genomic_DNA"/>
</dbReference>
<dbReference type="Gene3D" id="2.40.240.10">
    <property type="entry name" value="Ribosomal Protein L25, Chain P"/>
    <property type="match status" value="2"/>
</dbReference>
<dbReference type="SUPFAM" id="SSF50715">
    <property type="entry name" value="Ribosomal protein L25-like"/>
    <property type="match status" value="1"/>
</dbReference>
<dbReference type="EC" id="6.1.1.18" evidence="2"/>
<dbReference type="InterPro" id="IPR049437">
    <property type="entry name" value="tRNA-synt_1c_C2"/>
</dbReference>
<dbReference type="InterPro" id="IPR001412">
    <property type="entry name" value="aa-tRNA-synth_I_CS"/>
</dbReference>
<evidence type="ECO:0000256" key="2">
    <source>
        <dbReference type="ARBA" id="ARBA00012836"/>
    </source>
</evidence>
<dbReference type="AlphaFoldDB" id="A0A1R2B5N0"/>
<dbReference type="SUPFAM" id="SSF52374">
    <property type="entry name" value="Nucleotidylyl transferase"/>
    <property type="match status" value="1"/>
</dbReference>
<dbReference type="GO" id="GO:0004819">
    <property type="term" value="F:glutamine-tRNA ligase activity"/>
    <property type="evidence" value="ECO:0007669"/>
    <property type="project" value="UniProtKB-EC"/>
</dbReference>
<dbReference type="Pfam" id="PF04558">
    <property type="entry name" value="tRNA_synt_1c_R1"/>
    <property type="match status" value="1"/>
</dbReference>
<organism evidence="14 15">
    <name type="scientific">Stentor coeruleus</name>
    <dbReference type="NCBI Taxonomy" id="5963"/>
    <lineage>
        <taxon>Eukaryota</taxon>
        <taxon>Sar</taxon>
        <taxon>Alveolata</taxon>
        <taxon>Ciliophora</taxon>
        <taxon>Postciliodesmatophora</taxon>
        <taxon>Heterotrichea</taxon>
        <taxon>Heterotrichida</taxon>
        <taxon>Stentoridae</taxon>
        <taxon>Stentor</taxon>
    </lineage>
</organism>
<dbReference type="GO" id="GO:0005829">
    <property type="term" value="C:cytosol"/>
    <property type="evidence" value="ECO:0007669"/>
    <property type="project" value="TreeGrafter"/>
</dbReference>
<comment type="catalytic activity">
    <reaction evidence="8">
        <text>tRNA(Gln) + L-glutamine + ATP = L-glutaminyl-tRNA(Gln) + AMP + diphosphate</text>
        <dbReference type="Rhea" id="RHEA:20121"/>
        <dbReference type="Rhea" id="RHEA-COMP:9662"/>
        <dbReference type="Rhea" id="RHEA-COMP:9681"/>
        <dbReference type="ChEBI" id="CHEBI:30616"/>
        <dbReference type="ChEBI" id="CHEBI:33019"/>
        <dbReference type="ChEBI" id="CHEBI:58359"/>
        <dbReference type="ChEBI" id="CHEBI:78442"/>
        <dbReference type="ChEBI" id="CHEBI:78521"/>
        <dbReference type="ChEBI" id="CHEBI:456215"/>
        <dbReference type="EC" id="6.1.1.18"/>
    </reaction>
</comment>
<dbReference type="Proteomes" id="UP000187209">
    <property type="component" value="Unassembled WGS sequence"/>
</dbReference>
<dbReference type="Gene3D" id="1.10.8.1290">
    <property type="entry name" value="Glutaminyl-tRNA synthetase, non-specific RNA binding region part 1, domain 1"/>
    <property type="match status" value="1"/>
</dbReference>
<dbReference type="InterPro" id="IPR050132">
    <property type="entry name" value="Gln/Glu-tRNA_Ligase"/>
</dbReference>
<dbReference type="OrthoDB" id="10250478at2759"/>
<proteinExistence type="inferred from homology"/>
<dbReference type="InterPro" id="IPR020056">
    <property type="entry name" value="Rbsml_bL25/Gln-tRNA_synth_N"/>
</dbReference>
<gene>
    <name evidence="14" type="ORF">SteCoe_29543</name>
</gene>
<dbReference type="Pfam" id="PF03950">
    <property type="entry name" value="tRNA-synt_1c_C"/>
    <property type="match status" value="1"/>
</dbReference>
<evidence type="ECO:0000256" key="1">
    <source>
        <dbReference type="ARBA" id="ARBA00005594"/>
    </source>
</evidence>
<dbReference type="PRINTS" id="PR00987">
    <property type="entry name" value="TRNASYNTHGLU"/>
</dbReference>
<protein>
    <recommendedName>
        <fullName evidence="2">glutamine--tRNA ligase</fullName>
        <ecNumber evidence="2">6.1.1.18</ecNumber>
    </recommendedName>
</protein>
<evidence type="ECO:0000259" key="11">
    <source>
        <dbReference type="Pfam" id="PF03950"/>
    </source>
</evidence>
<dbReference type="InterPro" id="IPR020058">
    <property type="entry name" value="Glu/Gln-tRNA-synth_Ib_cat-dom"/>
</dbReference>
<evidence type="ECO:0000313" key="15">
    <source>
        <dbReference type="Proteomes" id="UP000187209"/>
    </source>
</evidence>
<evidence type="ECO:0000256" key="5">
    <source>
        <dbReference type="ARBA" id="ARBA00022840"/>
    </source>
</evidence>
<keyword evidence="7 9" id="KW-0030">Aminoacyl-tRNA synthetase</keyword>
<keyword evidence="15" id="KW-1185">Reference proteome</keyword>
<dbReference type="InterPro" id="IPR000924">
    <property type="entry name" value="Glu/Gln-tRNA-synth"/>
</dbReference>
<dbReference type="InterPro" id="IPR042558">
    <property type="entry name" value="Gln-tRNA-synth_Ib_RNA-bd_N_1"/>
</dbReference>
<dbReference type="PANTHER" id="PTHR43097">
    <property type="entry name" value="GLUTAMINE-TRNA LIGASE"/>
    <property type="match status" value="1"/>
</dbReference>
<dbReference type="FunFam" id="3.40.50.620:FF:000037">
    <property type="entry name" value="Glutamine--tRNA ligase cytoplasmic"/>
    <property type="match status" value="1"/>
</dbReference>
<evidence type="ECO:0000256" key="9">
    <source>
        <dbReference type="RuleBase" id="RU363037"/>
    </source>
</evidence>
<evidence type="ECO:0000313" key="14">
    <source>
        <dbReference type="EMBL" id="OMJ72091.1"/>
    </source>
</evidence>
<accession>A0A1R2B5N0</accession>
<keyword evidence="6 9" id="KW-0648">Protein biosynthesis</keyword>
<dbReference type="InterPro" id="IPR007639">
    <property type="entry name" value="Gln-tRNA-synth_Ib_RNA-bd_N"/>
</dbReference>
<name>A0A1R2B5N0_9CILI</name>
<feature type="domain" description="tRNA synthetases class I (E and Q) anti-codon binding" evidence="13">
    <location>
        <begin position="659"/>
        <end position="732"/>
    </location>
</feature>
<feature type="domain" description="Glutamyl/glutaminyl-tRNA synthetase class Ib anti-codon binding" evidence="11">
    <location>
        <begin position="552"/>
        <end position="649"/>
    </location>
</feature>
<dbReference type="InterPro" id="IPR011035">
    <property type="entry name" value="Ribosomal_bL25/Gln-tRNA_synth"/>
</dbReference>
<keyword evidence="5 9" id="KW-0067">ATP-binding</keyword>
<evidence type="ECO:0000256" key="4">
    <source>
        <dbReference type="ARBA" id="ARBA00022741"/>
    </source>
</evidence>
<dbReference type="InterPro" id="IPR042559">
    <property type="entry name" value="Gln-tRNA-synth_Ib_RNA-bd_N_2"/>
</dbReference>
<dbReference type="InterPro" id="IPR014729">
    <property type="entry name" value="Rossmann-like_a/b/a_fold"/>
</dbReference>
<feature type="domain" description="Glutamyl/glutaminyl-tRNA synthetase class Ib catalytic" evidence="10">
    <location>
        <begin position="243"/>
        <end position="549"/>
    </location>
</feature>
<reference evidence="14 15" key="1">
    <citation type="submission" date="2016-11" db="EMBL/GenBank/DDBJ databases">
        <title>The macronuclear genome of Stentor coeruleus: a giant cell with tiny introns.</title>
        <authorList>
            <person name="Slabodnick M."/>
            <person name="Ruby J.G."/>
            <person name="Reiff S.B."/>
            <person name="Swart E.C."/>
            <person name="Gosai S."/>
            <person name="Prabakaran S."/>
            <person name="Witkowska E."/>
            <person name="Larue G.E."/>
            <person name="Fisher S."/>
            <person name="Freeman R.M."/>
            <person name="Gunawardena J."/>
            <person name="Chu W."/>
            <person name="Stover N.A."/>
            <person name="Gregory B.D."/>
            <person name="Nowacki M."/>
            <person name="Derisi J."/>
            <person name="Roy S.W."/>
            <person name="Marshall W.F."/>
            <person name="Sood P."/>
        </authorList>
    </citation>
    <scope>NUCLEOTIDE SEQUENCE [LARGE SCALE GENOMIC DNA]</scope>
    <source>
        <strain evidence="14">WM001</strain>
    </source>
</reference>
<dbReference type="PROSITE" id="PS00178">
    <property type="entry name" value="AA_TRNA_LIGASE_I"/>
    <property type="match status" value="1"/>
</dbReference>
<evidence type="ECO:0000256" key="6">
    <source>
        <dbReference type="ARBA" id="ARBA00022917"/>
    </source>
</evidence>
<evidence type="ECO:0000259" key="13">
    <source>
        <dbReference type="Pfam" id="PF20974"/>
    </source>
</evidence>
<dbReference type="GO" id="GO:0006425">
    <property type="term" value="P:glutaminyl-tRNA aminoacylation"/>
    <property type="evidence" value="ECO:0007669"/>
    <property type="project" value="InterPro"/>
</dbReference>
<comment type="caution">
    <text evidence="14">The sequence shown here is derived from an EMBL/GenBank/DDBJ whole genome shotgun (WGS) entry which is preliminary data.</text>
</comment>
<comment type="similarity">
    <text evidence="1 9">Belongs to the class-I aminoacyl-tRNA synthetase family.</text>
</comment>
<keyword evidence="3 9" id="KW-0436">Ligase</keyword>